<feature type="domain" description="Helix-hairpin-helix DNA-binding motif class 1" evidence="3">
    <location>
        <begin position="270"/>
        <end position="289"/>
    </location>
</feature>
<dbReference type="Gene3D" id="1.10.150.320">
    <property type="entry name" value="Photosystem II 12 kDa extrinsic protein"/>
    <property type="match status" value="1"/>
</dbReference>
<dbReference type="InterPro" id="IPR003583">
    <property type="entry name" value="Hlx-hairpin-Hlx_DNA-bd_motif"/>
</dbReference>
<dbReference type="NCBIfam" id="TIGR00426">
    <property type="entry name" value="competence protein ComEA helix-hairpin-helix repeat region"/>
    <property type="match status" value="1"/>
</dbReference>
<dbReference type="EMBL" id="PDCG01000002">
    <property type="protein sequence ID" value="RBP98155.1"/>
    <property type="molecule type" value="Genomic_DNA"/>
</dbReference>
<dbReference type="GO" id="GO:0003677">
    <property type="term" value="F:DNA binding"/>
    <property type="evidence" value="ECO:0007669"/>
    <property type="project" value="InterPro"/>
</dbReference>
<keyword evidence="5" id="KW-1185">Reference proteome</keyword>
<dbReference type="AlphaFoldDB" id="A0A366K8U2"/>
<dbReference type="GO" id="GO:0015628">
    <property type="term" value="P:protein secretion by the type II secretion system"/>
    <property type="evidence" value="ECO:0007669"/>
    <property type="project" value="TreeGrafter"/>
</dbReference>
<feature type="region of interest" description="Disordered" evidence="1">
    <location>
        <begin position="192"/>
        <end position="262"/>
    </location>
</feature>
<organism evidence="4 5">
    <name type="scientific">Bifidobacterium aemilianum</name>
    <dbReference type="NCBI Taxonomy" id="2493120"/>
    <lineage>
        <taxon>Bacteria</taxon>
        <taxon>Bacillati</taxon>
        <taxon>Actinomycetota</taxon>
        <taxon>Actinomycetes</taxon>
        <taxon>Bifidobacteriales</taxon>
        <taxon>Bifidobacteriaceae</taxon>
        <taxon>Bifidobacterium</taxon>
    </lineage>
</organism>
<keyword evidence="2" id="KW-1133">Transmembrane helix</keyword>
<accession>A0A366K8U2</accession>
<keyword evidence="2" id="KW-0472">Membrane</keyword>
<gene>
    <name evidence="4" type="ORF">CRD60_03135</name>
</gene>
<protein>
    <recommendedName>
        <fullName evidence="3">Helix-hairpin-helix DNA-binding motif class 1 domain-containing protein</fullName>
    </recommendedName>
</protein>
<reference evidence="4 5" key="1">
    <citation type="submission" date="2017-10" db="EMBL/GenBank/DDBJ databases">
        <title>Bifidobacterium xylocopum sp. nov. and Bifidobacterium aemilianum sp. nov., from the carpenter bee (Xylocopa violacea) digestive tract.</title>
        <authorList>
            <person name="Alberoni D."/>
            <person name="Baffoni L."/>
            <person name="Di Gioia D."/>
            <person name="Gaggia F."/>
            <person name="Biavati B."/>
        </authorList>
    </citation>
    <scope>NUCLEOTIDE SEQUENCE [LARGE SCALE GENOMIC DNA]</scope>
    <source>
        <strain evidence="4 5">XV10</strain>
    </source>
</reference>
<evidence type="ECO:0000259" key="3">
    <source>
        <dbReference type="SMART" id="SM00278"/>
    </source>
</evidence>
<dbReference type="GO" id="GO:0015627">
    <property type="term" value="C:type II protein secretion system complex"/>
    <property type="evidence" value="ECO:0007669"/>
    <property type="project" value="TreeGrafter"/>
</dbReference>
<dbReference type="InterPro" id="IPR010994">
    <property type="entry name" value="RuvA_2-like"/>
</dbReference>
<dbReference type="Proteomes" id="UP000252530">
    <property type="component" value="Unassembled WGS sequence"/>
</dbReference>
<evidence type="ECO:0000313" key="4">
    <source>
        <dbReference type="EMBL" id="RBP98155.1"/>
    </source>
</evidence>
<dbReference type="SUPFAM" id="SSF47781">
    <property type="entry name" value="RuvA domain 2-like"/>
    <property type="match status" value="1"/>
</dbReference>
<sequence>MVPHSGAMDLMLSGQRIRASPAPPVALPPRVETDHGDDSDRDAPVGLAGGGCPVPGESSELHAPMAASGSPVLGGEEGSPFGEFSARMKSAGKLEEAEDQSFPGLNRGNDALTHKAGSHGHGLDLGSMVGVRPGDGRPQALLNARRHTPRLALRPIHALIAILVLVAALCASLTLLVQQSLNYAALDSHTAASASRAGKKERAGRQDQQTASGKQGQADVGQAGGQRAGEPSKEGNPAGQEDRQAGEDPSGSQSTQSADARIDLNTATVDQLTTIKGVGPVMASRIVQYRQRIGRFTSVDQLLEVDGIGAKTLDKLRPQTRV</sequence>
<comment type="caution">
    <text evidence="4">The sequence shown here is derived from an EMBL/GenBank/DDBJ whole genome shotgun (WGS) entry which is preliminary data.</text>
</comment>
<evidence type="ECO:0000256" key="1">
    <source>
        <dbReference type="SAM" id="MobiDB-lite"/>
    </source>
</evidence>
<name>A0A366K8U2_9BIFI</name>
<dbReference type="GO" id="GO:0006281">
    <property type="term" value="P:DNA repair"/>
    <property type="evidence" value="ECO:0007669"/>
    <property type="project" value="InterPro"/>
</dbReference>
<dbReference type="InterPro" id="IPR051675">
    <property type="entry name" value="Endo/Exo/Phosphatase_dom_1"/>
</dbReference>
<proteinExistence type="predicted"/>
<dbReference type="PANTHER" id="PTHR21180">
    <property type="entry name" value="ENDONUCLEASE/EXONUCLEASE/PHOSPHATASE FAMILY DOMAIN-CONTAINING PROTEIN 1"/>
    <property type="match status" value="1"/>
</dbReference>
<feature type="domain" description="Helix-hairpin-helix DNA-binding motif class 1" evidence="3">
    <location>
        <begin position="300"/>
        <end position="319"/>
    </location>
</feature>
<feature type="transmembrane region" description="Helical" evidence="2">
    <location>
        <begin position="156"/>
        <end position="177"/>
    </location>
</feature>
<feature type="region of interest" description="Disordered" evidence="1">
    <location>
        <begin position="16"/>
        <end position="83"/>
    </location>
</feature>
<dbReference type="PANTHER" id="PTHR21180:SF32">
    <property type="entry name" value="ENDONUCLEASE_EXONUCLEASE_PHOSPHATASE FAMILY DOMAIN-CONTAINING PROTEIN 1"/>
    <property type="match status" value="1"/>
</dbReference>
<dbReference type="Pfam" id="PF12836">
    <property type="entry name" value="HHH_3"/>
    <property type="match status" value="1"/>
</dbReference>
<evidence type="ECO:0000313" key="5">
    <source>
        <dbReference type="Proteomes" id="UP000252530"/>
    </source>
</evidence>
<dbReference type="SMART" id="SM00278">
    <property type="entry name" value="HhH1"/>
    <property type="match status" value="2"/>
</dbReference>
<evidence type="ECO:0000256" key="2">
    <source>
        <dbReference type="SAM" id="Phobius"/>
    </source>
</evidence>
<dbReference type="InterPro" id="IPR004509">
    <property type="entry name" value="Competence_ComEA_HhH"/>
</dbReference>
<keyword evidence="2" id="KW-0812">Transmembrane</keyword>
<feature type="compositionally biased region" description="Basic and acidic residues" evidence="1">
    <location>
        <begin position="31"/>
        <end position="43"/>
    </location>
</feature>